<evidence type="ECO:0000259" key="10">
    <source>
        <dbReference type="SMART" id="SM01390"/>
    </source>
</evidence>
<dbReference type="GO" id="GO:0006412">
    <property type="term" value="P:translation"/>
    <property type="evidence" value="ECO:0007669"/>
    <property type="project" value="UniProtKB-UniRule"/>
</dbReference>
<dbReference type="GO" id="GO:0015935">
    <property type="term" value="C:small ribosomal subunit"/>
    <property type="evidence" value="ECO:0007669"/>
    <property type="project" value="InterPro"/>
</dbReference>
<comment type="function">
    <text evidence="7">One of the primary rRNA binding proteins, it binds directly to 16S rRNA where it nucleates assembly of the body of the 30S subunit.</text>
</comment>
<protein>
    <recommendedName>
        <fullName evidence="6 7">Small ribosomal subunit protein uS4</fullName>
    </recommendedName>
</protein>
<dbReference type="Pfam" id="PF01479">
    <property type="entry name" value="S4"/>
    <property type="match status" value="1"/>
</dbReference>
<evidence type="ECO:0000256" key="2">
    <source>
        <dbReference type="ARBA" id="ARBA00022730"/>
    </source>
</evidence>
<dbReference type="InterPro" id="IPR005709">
    <property type="entry name" value="Ribosomal_uS4_bac-type"/>
</dbReference>
<dbReference type="EMBL" id="DTMQ01000016">
    <property type="protein sequence ID" value="HGE98943.1"/>
    <property type="molecule type" value="Genomic_DNA"/>
</dbReference>
<evidence type="ECO:0000256" key="3">
    <source>
        <dbReference type="ARBA" id="ARBA00022884"/>
    </source>
</evidence>
<dbReference type="SMART" id="SM00363">
    <property type="entry name" value="S4"/>
    <property type="match status" value="1"/>
</dbReference>
<name>A0A7C3UNY3_UNCW3</name>
<dbReference type="FunFam" id="3.10.290.10:FF:000001">
    <property type="entry name" value="30S ribosomal protein S4"/>
    <property type="match status" value="1"/>
</dbReference>
<reference evidence="11" key="1">
    <citation type="journal article" date="2020" name="mSystems">
        <title>Genome- and Community-Level Interaction Insights into Carbon Utilization and Element Cycling Functions of Hydrothermarchaeota in Hydrothermal Sediment.</title>
        <authorList>
            <person name="Zhou Z."/>
            <person name="Liu Y."/>
            <person name="Xu W."/>
            <person name="Pan J."/>
            <person name="Luo Z.H."/>
            <person name="Li M."/>
        </authorList>
    </citation>
    <scope>NUCLEOTIDE SEQUENCE [LARGE SCALE GENOMIC DNA]</scope>
    <source>
        <strain evidence="11">SpSt-906</strain>
    </source>
</reference>
<dbReference type="InterPro" id="IPR022801">
    <property type="entry name" value="Ribosomal_uS4"/>
</dbReference>
<comment type="caution">
    <text evidence="11">The sequence shown here is derived from an EMBL/GenBank/DDBJ whole genome shotgun (WGS) entry which is preliminary data.</text>
</comment>
<keyword evidence="3 7" id="KW-0694">RNA-binding</keyword>
<dbReference type="CDD" id="cd00165">
    <property type="entry name" value="S4"/>
    <property type="match status" value="1"/>
</dbReference>
<dbReference type="PANTHER" id="PTHR11831">
    <property type="entry name" value="30S 40S RIBOSOMAL PROTEIN"/>
    <property type="match status" value="1"/>
</dbReference>
<evidence type="ECO:0000256" key="7">
    <source>
        <dbReference type="HAMAP-Rule" id="MF_01306"/>
    </source>
</evidence>
<dbReference type="GO" id="GO:0042274">
    <property type="term" value="P:ribosomal small subunit biogenesis"/>
    <property type="evidence" value="ECO:0007669"/>
    <property type="project" value="TreeGrafter"/>
</dbReference>
<comment type="similarity">
    <text evidence="1 7 8">Belongs to the universal ribosomal protein uS4 family.</text>
</comment>
<proteinExistence type="inferred from homology"/>
<sequence>MARDTGPRCKKCILIGERLFLKGERCLSDRCPLHKYPTQEEKRKVSVYSVQLREKQKAKWIYGILERQFRNYFSQAAARDNPGEALLSLLERRLDNVVYRLGFALSRPQARQMVRHGGFRVNDRKVDIPSYLVKVGDLISPSEKIKEKVRSQLAGREIIPDWLSLDRENLTAKILRLPTEEDIKDVKINPKLIVEFYSK</sequence>
<comment type="function">
    <text evidence="7">With S5 and S12 plays an important role in translational accuracy.</text>
</comment>
<keyword evidence="5 7" id="KW-0687">Ribonucleoprotein</keyword>
<dbReference type="NCBIfam" id="TIGR01017">
    <property type="entry name" value="rpsD_bact"/>
    <property type="match status" value="1"/>
</dbReference>
<evidence type="ECO:0000259" key="9">
    <source>
        <dbReference type="SMART" id="SM00363"/>
    </source>
</evidence>
<evidence type="ECO:0000313" key="11">
    <source>
        <dbReference type="EMBL" id="HGE98943.1"/>
    </source>
</evidence>
<dbReference type="SUPFAM" id="SSF55174">
    <property type="entry name" value="Alpha-L RNA-binding motif"/>
    <property type="match status" value="1"/>
</dbReference>
<feature type="domain" description="RNA-binding S4" evidence="9">
    <location>
        <begin position="92"/>
        <end position="154"/>
    </location>
</feature>
<organism evidence="11">
    <name type="scientific">candidate division WOR-3 bacterium</name>
    <dbReference type="NCBI Taxonomy" id="2052148"/>
    <lineage>
        <taxon>Bacteria</taxon>
        <taxon>Bacteria division WOR-3</taxon>
    </lineage>
</organism>
<dbReference type="GO" id="GO:0019843">
    <property type="term" value="F:rRNA binding"/>
    <property type="evidence" value="ECO:0007669"/>
    <property type="project" value="UniProtKB-UniRule"/>
</dbReference>
<evidence type="ECO:0000256" key="1">
    <source>
        <dbReference type="ARBA" id="ARBA00007465"/>
    </source>
</evidence>
<keyword evidence="2 7" id="KW-0699">rRNA-binding</keyword>
<dbReference type="InterPro" id="IPR036986">
    <property type="entry name" value="S4_RNA-bd_sf"/>
</dbReference>
<evidence type="ECO:0000256" key="4">
    <source>
        <dbReference type="ARBA" id="ARBA00022980"/>
    </source>
</evidence>
<dbReference type="Pfam" id="PF00163">
    <property type="entry name" value="Ribosomal_S4"/>
    <property type="match status" value="1"/>
</dbReference>
<keyword evidence="4 7" id="KW-0689">Ribosomal protein</keyword>
<dbReference type="Gene3D" id="1.10.1050.10">
    <property type="entry name" value="Ribosomal Protein S4 Delta 41, Chain A, domain 1"/>
    <property type="match status" value="1"/>
</dbReference>
<evidence type="ECO:0000256" key="6">
    <source>
        <dbReference type="ARBA" id="ARBA00035254"/>
    </source>
</evidence>
<dbReference type="SMART" id="SM01390">
    <property type="entry name" value="Ribosomal_S4"/>
    <property type="match status" value="1"/>
</dbReference>
<accession>A0A7C3UNY3</accession>
<dbReference type="PROSITE" id="PS50889">
    <property type="entry name" value="S4"/>
    <property type="match status" value="1"/>
</dbReference>
<dbReference type="GO" id="GO:0003735">
    <property type="term" value="F:structural constituent of ribosome"/>
    <property type="evidence" value="ECO:0007669"/>
    <property type="project" value="InterPro"/>
</dbReference>
<dbReference type="PROSITE" id="PS00632">
    <property type="entry name" value="RIBOSOMAL_S4"/>
    <property type="match status" value="1"/>
</dbReference>
<dbReference type="InterPro" id="IPR001912">
    <property type="entry name" value="Ribosomal_uS4_N"/>
</dbReference>
<dbReference type="NCBIfam" id="NF003717">
    <property type="entry name" value="PRK05327.1"/>
    <property type="match status" value="1"/>
</dbReference>
<dbReference type="AlphaFoldDB" id="A0A7C3UNY3"/>
<dbReference type="InterPro" id="IPR018079">
    <property type="entry name" value="Ribosomal_uS4_CS"/>
</dbReference>
<dbReference type="InterPro" id="IPR002942">
    <property type="entry name" value="S4_RNA-bd"/>
</dbReference>
<evidence type="ECO:0000256" key="5">
    <source>
        <dbReference type="ARBA" id="ARBA00023274"/>
    </source>
</evidence>
<comment type="subunit">
    <text evidence="7">Part of the 30S ribosomal subunit. Contacts protein S5. The interaction surface between S4 and S5 is involved in control of translational fidelity.</text>
</comment>
<dbReference type="HAMAP" id="MF_01306_B">
    <property type="entry name" value="Ribosomal_uS4_B"/>
    <property type="match status" value="1"/>
</dbReference>
<dbReference type="PANTHER" id="PTHR11831:SF4">
    <property type="entry name" value="SMALL RIBOSOMAL SUBUNIT PROTEIN US4M"/>
    <property type="match status" value="1"/>
</dbReference>
<gene>
    <name evidence="7" type="primary">rpsD</name>
    <name evidence="11" type="ORF">ENX07_02570</name>
</gene>
<evidence type="ECO:0000256" key="8">
    <source>
        <dbReference type="RuleBase" id="RU003699"/>
    </source>
</evidence>
<dbReference type="Gene3D" id="3.10.290.10">
    <property type="entry name" value="RNA-binding S4 domain"/>
    <property type="match status" value="1"/>
</dbReference>
<feature type="domain" description="Small ribosomal subunit protein uS4 N-terminal" evidence="10">
    <location>
        <begin position="3"/>
        <end position="91"/>
    </location>
</feature>